<dbReference type="EMBL" id="JAINDJ010000002">
    <property type="protein sequence ID" value="KAG9458463.1"/>
    <property type="molecule type" value="Genomic_DNA"/>
</dbReference>
<dbReference type="Proteomes" id="UP000825729">
    <property type="component" value="Unassembled WGS sequence"/>
</dbReference>
<evidence type="ECO:0000313" key="1">
    <source>
        <dbReference type="EMBL" id="KAG9458463.1"/>
    </source>
</evidence>
<accession>A0AAV7FFS6</accession>
<reference evidence="1 2" key="1">
    <citation type="submission" date="2021-07" db="EMBL/GenBank/DDBJ databases">
        <title>The Aristolochia fimbriata genome: insights into angiosperm evolution, floral development and chemical biosynthesis.</title>
        <authorList>
            <person name="Jiao Y."/>
        </authorList>
    </citation>
    <scope>NUCLEOTIDE SEQUENCE [LARGE SCALE GENOMIC DNA]</scope>
    <source>
        <strain evidence="1">IBCAS-2021</strain>
        <tissue evidence="1">Leaf</tissue>
    </source>
</reference>
<organism evidence="1 2">
    <name type="scientific">Aristolochia fimbriata</name>
    <name type="common">White veined hardy Dutchman's pipe vine</name>
    <dbReference type="NCBI Taxonomy" id="158543"/>
    <lineage>
        <taxon>Eukaryota</taxon>
        <taxon>Viridiplantae</taxon>
        <taxon>Streptophyta</taxon>
        <taxon>Embryophyta</taxon>
        <taxon>Tracheophyta</taxon>
        <taxon>Spermatophyta</taxon>
        <taxon>Magnoliopsida</taxon>
        <taxon>Magnoliidae</taxon>
        <taxon>Piperales</taxon>
        <taxon>Aristolochiaceae</taxon>
        <taxon>Aristolochia</taxon>
    </lineage>
</organism>
<gene>
    <name evidence="1" type="ORF">H6P81_002971</name>
</gene>
<keyword evidence="2" id="KW-1185">Reference proteome</keyword>
<sequence>MKFKLTEFCPIGFLREIKSSSQRKLPCSSNENATVRTKSRAHNPVITAARLTTKHHEFESGIDTDWGKGGRGRLVEARGIIVRNRNVENEAPQLDPRFAKGRVKAKLPEKRVKPKRERAKVSGKNACIASWVGKSGQTML</sequence>
<protein>
    <submittedName>
        <fullName evidence="1">Uncharacterized protein</fullName>
    </submittedName>
</protein>
<comment type="caution">
    <text evidence="1">The sequence shown here is derived from an EMBL/GenBank/DDBJ whole genome shotgun (WGS) entry which is preliminary data.</text>
</comment>
<proteinExistence type="predicted"/>
<evidence type="ECO:0000313" key="2">
    <source>
        <dbReference type="Proteomes" id="UP000825729"/>
    </source>
</evidence>
<name>A0AAV7FFS6_ARIFI</name>
<dbReference type="AlphaFoldDB" id="A0AAV7FFS6"/>